<evidence type="ECO:0000313" key="2">
    <source>
        <dbReference type="Proteomes" id="UP000184499"/>
    </source>
</evidence>
<protein>
    <submittedName>
        <fullName evidence="1">Uncharacterized protein</fullName>
    </submittedName>
</protein>
<dbReference type="Proteomes" id="UP000184499">
    <property type="component" value="Unassembled WGS sequence"/>
</dbReference>
<sequence length="114" mass="12404">MSLVSIMLEELKSLLLAPAKPNSPRVSVCHSLPPDGIPPTARGPLTCRCSSARAKFNHYLQLSYPTRKFPAEQEDAMLAATVGGTLEYSCGLRTDICKIGVLVVAWDHHCMQPP</sequence>
<proteinExistence type="predicted"/>
<dbReference type="AlphaFoldDB" id="A0A1L9U2W5"/>
<dbReference type="OrthoDB" id="10487249at2759"/>
<name>A0A1L9U2W5_ASPBC</name>
<dbReference type="VEuPathDB" id="FungiDB:ASPBRDRAFT_49321"/>
<organism evidence="1 2">
    <name type="scientific">Aspergillus brasiliensis (strain CBS 101740 / IMI 381727 / IBT 21946)</name>
    <dbReference type="NCBI Taxonomy" id="767769"/>
    <lineage>
        <taxon>Eukaryota</taxon>
        <taxon>Fungi</taxon>
        <taxon>Dikarya</taxon>
        <taxon>Ascomycota</taxon>
        <taxon>Pezizomycotina</taxon>
        <taxon>Eurotiomycetes</taxon>
        <taxon>Eurotiomycetidae</taxon>
        <taxon>Eurotiales</taxon>
        <taxon>Aspergillaceae</taxon>
        <taxon>Aspergillus</taxon>
        <taxon>Aspergillus subgen. Circumdati</taxon>
    </lineage>
</organism>
<evidence type="ECO:0000313" key="1">
    <source>
        <dbReference type="EMBL" id="OJJ65978.1"/>
    </source>
</evidence>
<accession>A0A1L9U2W5</accession>
<gene>
    <name evidence="1" type="ORF">ASPBRDRAFT_49321</name>
</gene>
<keyword evidence="2" id="KW-1185">Reference proteome</keyword>
<dbReference type="EMBL" id="KV878703">
    <property type="protein sequence ID" value="OJJ65978.1"/>
    <property type="molecule type" value="Genomic_DNA"/>
</dbReference>
<reference evidence="2" key="1">
    <citation type="journal article" date="2017" name="Genome Biol.">
        <title>Comparative genomics reveals high biological diversity and specific adaptations in the industrially and medically important fungal genus Aspergillus.</title>
        <authorList>
            <person name="de Vries R.P."/>
            <person name="Riley R."/>
            <person name="Wiebenga A."/>
            <person name="Aguilar-Osorio G."/>
            <person name="Amillis S."/>
            <person name="Uchima C.A."/>
            <person name="Anderluh G."/>
            <person name="Asadollahi M."/>
            <person name="Askin M."/>
            <person name="Barry K."/>
            <person name="Battaglia E."/>
            <person name="Bayram O."/>
            <person name="Benocci T."/>
            <person name="Braus-Stromeyer S.A."/>
            <person name="Caldana C."/>
            <person name="Canovas D."/>
            <person name="Cerqueira G.C."/>
            <person name="Chen F."/>
            <person name="Chen W."/>
            <person name="Choi C."/>
            <person name="Clum A."/>
            <person name="Dos Santos R.A."/>
            <person name="Damasio A.R."/>
            <person name="Diallinas G."/>
            <person name="Emri T."/>
            <person name="Fekete E."/>
            <person name="Flipphi M."/>
            <person name="Freyberg S."/>
            <person name="Gallo A."/>
            <person name="Gournas C."/>
            <person name="Habgood R."/>
            <person name="Hainaut M."/>
            <person name="Harispe M.L."/>
            <person name="Henrissat B."/>
            <person name="Hilden K.S."/>
            <person name="Hope R."/>
            <person name="Hossain A."/>
            <person name="Karabika E."/>
            <person name="Karaffa L."/>
            <person name="Karanyi Z."/>
            <person name="Krasevec N."/>
            <person name="Kuo A."/>
            <person name="Kusch H."/>
            <person name="LaButti K."/>
            <person name="Lagendijk E.L."/>
            <person name="Lapidus A."/>
            <person name="Levasseur A."/>
            <person name="Lindquist E."/>
            <person name="Lipzen A."/>
            <person name="Logrieco A.F."/>
            <person name="MacCabe A."/>
            <person name="Maekelae M.R."/>
            <person name="Malavazi I."/>
            <person name="Melin P."/>
            <person name="Meyer V."/>
            <person name="Mielnichuk N."/>
            <person name="Miskei M."/>
            <person name="Molnar A.P."/>
            <person name="Mule G."/>
            <person name="Ngan C.Y."/>
            <person name="Orejas M."/>
            <person name="Orosz E."/>
            <person name="Ouedraogo J.P."/>
            <person name="Overkamp K.M."/>
            <person name="Park H.-S."/>
            <person name="Perrone G."/>
            <person name="Piumi F."/>
            <person name="Punt P.J."/>
            <person name="Ram A.F."/>
            <person name="Ramon A."/>
            <person name="Rauscher S."/>
            <person name="Record E."/>
            <person name="Riano-Pachon D.M."/>
            <person name="Robert V."/>
            <person name="Roehrig J."/>
            <person name="Ruller R."/>
            <person name="Salamov A."/>
            <person name="Salih N.S."/>
            <person name="Samson R.A."/>
            <person name="Sandor E."/>
            <person name="Sanguinetti M."/>
            <person name="Schuetze T."/>
            <person name="Sepcic K."/>
            <person name="Shelest E."/>
            <person name="Sherlock G."/>
            <person name="Sophianopoulou V."/>
            <person name="Squina F.M."/>
            <person name="Sun H."/>
            <person name="Susca A."/>
            <person name="Todd R.B."/>
            <person name="Tsang A."/>
            <person name="Unkles S.E."/>
            <person name="van de Wiele N."/>
            <person name="van Rossen-Uffink D."/>
            <person name="Oliveira J.V."/>
            <person name="Vesth T.C."/>
            <person name="Visser J."/>
            <person name="Yu J.-H."/>
            <person name="Zhou M."/>
            <person name="Andersen M.R."/>
            <person name="Archer D.B."/>
            <person name="Baker S.E."/>
            <person name="Benoit I."/>
            <person name="Brakhage A.A."/>
            <person name="Braus G.H."/>
            <person name="Fischer R."/>
            <person name="Frisvad J.C."/>
            <person name="Goldman G.H."/>
            <person name="Houbraken J."/>
            <person name="Oakley B."/>
            <person name="Pocsi I."/>
            <person name="Scazzocchio C."/>
            <person name="Seiboth B."/>
            <person name="vanKuyk P.A."/>
            <person name="Wortman J."/>
            <person name="Dyer P.S."/>
            <person name="Grigoriev I.V."/>
        </authorList>
    </citation>
    <scope>NUCLEOTIDE SEQUENCE [LARGE SCALE GENOMIC DNA]</scope>
    <source>
        <strain evidence="2">CBS 101740 / IMI 381727 / IBT 21946</strain>
    </source>
</reference>
<dbReference type="GeneID" id="93578799"/>
<dbReference type="RefSeq" id="XP_067473228.1">
    <property type="nucleotide sequence ID" value="XM_067626311.1"/>
</dbReference>